<dbReference type="EMBL" id="AFYH01129260">
    <property type="status" value="NOT_ANNOTATED_CDS"/>
    <property type="molecule type" value="Genomic_DNA"/>
</dbReference>
<evidence type="ECO:0000256" key="5">
    <source>
        <dbReference type="ARBA" id="ARBA00022702"/>
    </source>
</evidence>
<dbReference type="InterPro" id="IPR051777">
    <property type="entry name" value="Insulin-like_neuro_ligands"/>
</dbReference>
<dbReference type="InterPro" id="IPR022353">
    <property type="entry name" value="Insulin_CS"/>
</dbReference>
<dbReference type="PANTHER" id="PTHR20968">
    <property type="entry name" value="ILGF DOMAIN-CONTAINING PROTEIN"/>
    <property type="match status" value="1"/>
</dbReference>
<dbReference type="GO" id="GO:0001664">
    <property type="term" value="F:G protein-coupled receptor binding"/>
    <property type="evidence" value="ECO:0007669"/>
    <property type="project" value="TreeGrafter"/>
</dbReference>
<evidence type="ECO:0000256" key="7">
    <source>
        <dbReference type="SAM" id="SignalP"/>
    </source>
</evidence>
<dbReference type="eggNOG" id="ENOG502S7EX">
    <property type="taxonomic scope" value="Eukaryota"/>
</dbReference>
<evidence type="ECO:0000313" key="9">
    <source>
        <dbReference type="Ensembl" id="ENSLACP00000023357.1"/>
    </source>
</evidence>
<dbReference type="InterPro" id="IPR016179">
    <property type="entry name" value="Insulin-like"/>
</dbReference>
<dbReference type="Ensembl" id="ENSLACT00000025869.1">
    <property type="protein sequence ID" value="ENSLACP00000023357.1"/>
    <property type="gene ID" value="ENSLACG00000022123.1"/>
</dbReference>
<comment type="subcellular location">
    <subcellularLocation>
        <location evidence="1">Secreted</location>
    </subcellularLocation>
</comment>
<dbReference type="CDD" id="cd04365">
    <property type="entry name" value="IlGF_relaxin_like"/>
    <property type="match status" value="1"/>
</dbReference>
<evidence type="ECO:0000256" key="2">
    <source>
        <dbReference type="ARBA" id="ARBA00009034"/>
    </source>
</evidence>
<feature type="chain" id="PRO_5004043449" description="Insulin-like domain-containing protein" evidence="7">
    <location>
        <begin position="19"/>
        <end position="168"/>
    </location>
</feature>
<accession>M3XKV1</accession>
<dbReference type="InParanoid" id="M3XKV1"/>
<comment type="similarity">
    <text evidence="2">Belongs to the insulin family.</text>
</comment>
<dbReference type="OrthoDB" id="6330326at2759"/>
<reference evidence="9" key="2">
    <citation type="submission" date="2025-08" db="UniProtKB">
        <authorList>
            <consortium name="Ensembl"/>
        </authorList>
    </citation>
    <scope>IDENTIFICATION</scope>
</reference>
<proteinExistence type="inferred from homology"/>
<reference evidence="9" key="3">
    <citation type="submission" date="2025-09" db="UniProtKB">
        <authorList>
            <consortium name="Ensembl"/>
        </authorList>
    </citation>
    <scope>IDENTIFICATION</scope>
</reference>
<evidence type="ECO:0000313" key="10">
    <source>
        <dbReference type="Proteomes" id="UP000008672"/>
    </source>
</evidence>
<protein>
    <recommendedName>
        <fullName evidence="8">Insulin-like domain-containing protein</fullName>
    </recommendedName>
</protein>
<keyword evidence="10" id="KW-1185">Reference proteome</keyword>
<dbReference type="GO" id="GO:0005179">
    <property type="term" value="F:hormone activity"/>
    <property type="evidence" value="ECO:0007669"/>
    <property type="project" value="UniProtKB-KW"/>
</dbReference>
<keyword evidence="5" id="KW-0372">Hormone</keyword>
<organism evidence="9 10">
    <name type="scientific">Latimeria chalumnae</name>
    <name type="common">Coelacanth</name>
    <dbReference type="NCBI Taxonomy" id="7897"/>
    <lineage>
        <taxon>Eukaryota</taxon>
        <taxon>Metazoa</taxon>
        <taxon>Chordata</taxon>
        <taxon>Craniata</taxon>
        <taxon>Vertebrata</taxon>
        <taxon>Euteleostomi</taxon>
        <taxon>Coelacanthiformes</taxon>
        <taxon>Coelacanthidae</taxon>
        <taxon>Latimeria</taxon>
    </lineage>
</organism>
<dbReference type="GeneTree" id="ENSGT00940000154396"/>
<comment type="subunit">
    <text evidence="3">Heterodimer of a B chain and an A chain linked by two disulfide bonds.</text>
</comment>
<dbReference type="HOGENOM" id="CLU_120043_0_0_1"/>
<gene>
    <name evidence="9" type="primary">LOC102363228</name>
</gene>
<dbReference type="Proteomes" id="UP000008672">
    <property type="component" value="Unassembled WGS sequence"/>
</dbReference>
<evidence type="ECO:0000259" key="8">
    <source>
        <dbReference type="SMART" id="SM00078"/>
    </source>
</evidence>
<dbReference type="GO" id="GO:0005576">
    <property type="term" value="C:extracellular region"/>
    <property type="evidence" value="ECO:0007669"/>
    <property type="project" value="UniProtKB-SubCell"/>
</dbReference>
<evidence type="ECO:0000256" key="3">
    <source>
        <dbReference type="ARBA" id="ARBA00011207"/>
    </source>
</evidence>
<sequence>MMKFSVCAAFLFFTIVHSEELEGRSKEYGVKLCGREFIRTLVMSCGGSRWKRYSSEPEDFLEWLNSEKFYSTPEDLKASEETEDLNQRLHVFRRSTDYKEDPSFLTDYEYLVNLKEELGEIYEEKVKSLLLPQANGLENRSPRNRRNIGPAGTCCKWGCTKSELIRFC</sequence>
<dbReference type="InterPro" id="IPR036438">
    <property type="entry name" value="Insulin-like_sf"/>
</dbReference>
<dbReference type="PROSITE" id="PS00262">
    <property type="entry name" value="INSULIN"/>
    <property type="match status" value="1"/>
</dbReference>
<evidence type="ECO:0000256" key="1">
    <source>
        <dbReference type="ARBA" id="ARBA00004613"/>
    </source>
</evidence>
<dbReference type="EMBL" id="AFYH01129259">
    <property type="status" value="NOT_ANNOTATED_CDS"/>
    <property type="molecule type" value="Genomic_DNA"/>
</dbReference>
<name>M3XKV1_LATCH</name>
<feature type="domain" description="Insulin-like" evidence="8">
    <location>
        <begin position="30"/>
        <end position="168"/>
    </location>
</feature>
<dbReference type="SUPFAM" id="SSF56994">
    <property type="entry name" value="Insulin-like"/>
    <property type="match status" value="1"/>
</dbReference>
<keyword evidence="4" id="KW-0964">Secreted</keyword>
<evidence type="ECO:0000256" key="6">
    <source>
        <dbReference type="ARBA" id="ARBA00023157"/>
    </source>
</evidence>
<dbReference type="OMA" id="WINSEQQ"/>
<dbReference type="AlphaFoldDB" id="M3XKV1"/>
<keyword evidence="6" id="KW-1015">Disulfide bond</keyword>
<dbReference type="SMART" id="SM00078">
    <property type="entry name" value="IlGF"/>
    <property type="match status" value="1"/>
</dbReference>
<reference evidence="10" key="1">
    <citation type="submission" date="2011-08" db="EMBL/GenBank/DDBJ databases">
        <title>The draft genome of Latimeria chalumnae.</title>
        <authorList>
            <person name="Di Palma F."/>
            <person name="Alfoldi J."/>
            <person name="Johnson J."/>
            <person name="Berlin A."/>
            <person name="Gnerre S."/>
            <person name="Jaffe D."/>
            <person name="MacCallum I."/>
            <person name="Young S."/>
            <person name="Walker B.J."/>
            <person name="Lander E."/>
            <person name="Lindblad-Toh K."/>
        </authorList>
    </citation>
    <scope>NUCLEOTIDE SEQUENCE [LARGE SCALE GENOMIC DNA]</scope>
    <source>
        <strain evidence="10">Wild caught</strain>
    </source>
</reference>
<feature type="signal peptide" evidence="7">
    <location>
        <begin position="1"/>
        <end position="18"/>
    </location>
</feature>
<dbReference type="Gene3D" id="1.10.100.10">
    <property type="entry name" value="Insulin-like"/>
    <property type="match status" value="1"/>
</dbReference>
<keyword evidence="7" id="KW-0732">Signal</keyword>
<dbReference type="STRING" id="7897.ENSLACP00000023357"/>
<evidence type="ECO:0000256" key="4">
    <source>
        <dbReference type="ARBA" id="ARBA00022525"/>
    </source>
</evidence>